<comment type="caution">
    <text evidence="6">The sequence shown here is derived from an EMBL/GenBank/DDBJ whole genome shotgun (WGS) entry which is preliminary data.</text>
</comment>
<dbReference type="PROSITE" id="PS50048">
    <property type="entry name" value="ZN2_CY6_FUNGAL_2"/>
    <property type="match status" value="1"/>
</dbReference>
<evidence type="ECO:0000313" key="6">
    <source>
        <dbReference type="EMBL" id="KAK5540190.1"/>
    </source>
</evidence>
<dbReference type="GO" id="GO:0000981">
    <property type="term" value="F:DNA-binding transcription factor activity, RNA polymerase II-specific"/>
    <property type="evidence" value="ECO:0007669"/>
    <property type="project" value="InterPro"/>
</dbReference>
<reference evidence="6 7" key="1">
    <citation type="submission" date="2023-06" db="EMBL/GenBank/DDBJ databases">
        <title>Black Yeasts Isolated from many extreme environments.</title>
        <authorList>
            <person name="Coleine C."/>
            <person name="Stajich J.E."/>
            <person name="Selbmann L."/>
        </authorList>
    </citation>
    <scope>NUCLEOTIDE SEQUENCE [LARGE SCALE GENOMIC DNA]</scope>
    <source>
        <strain evidence="6 7">CCFEE 5887</strain>
    </source>
</reference>
<dbReference type="Pfam" id="PF04082">
    <property type="entry name" value="Fungal_trans"/>
    <property type="match status" value="1"/>
</dbReference>
<feature type="region of interest" description="Disordered" evidence="4">
    <location>
        <begin position="618"/>
        <end position="644"/>
    </location>
</feature>
<comment type="subcellular location">
    <subcellularLocation>
        <location evidence="1">Nucleus</location>
    </subcellularLocation>
</comment>
<feature type="region of interest" description="Disordered" evidence="4">
    <location>
        <begin position="594"/>
        <end position="613"/>
    </location>
</feature>
<dbReference type="GO" id="GO:0005634">
    <property type="term" value="C:nucleus"/>
    <property type="evidence" value="ECO:0007669"/>
    <property type="project" value="UniProtKB-SubCell"/>
</dbReference>
<evidence type="ECO:0000256" key="4">
    <source>
        <dbReference type="SAM" id="MobiDB-lite"/>
    </source>
</evidence>
<dbReference type="InterPro" id="IPR007219">
    <property type="entry name" value="XnlR_reg_dom"/>
</dbReference>
<evidence type="ECO:0000256" key="2">
    <source>
        <dbReference type="ARBA" id="ARBA00022723"/>
    </source>
</evidence>
<evidence type="ECO:0000256" key="3">
    <source>
        <dbReference type="ARBA" id="ARBA00023242"/>
    </source>
</evidence>
<dbReference type="CDD" id="cd12148">
    <property type="entry name" value="fungal_TF_MHR"/>
    <property type="match status" value="1"/>
</dbReference>
<gene>
    <name evidence="6" type="ORF">LTR25_003895</name>
</gene>
<protein>
    <recommendedName>
        <fullName evidence="5">Zn(2)-C6 fungal-type domain-containing protein</fullName>
    </recommendedName>
</protein>
<dbReference type="GO" id="GO:0008270">
    <property type="term" value="F:zinc ion binding"/>
    <property type="evidence" value="ECO:0007669"/>
    <property type="project" value="InterPro"/>
</dbReference>
<keyword evidence="2" id="KW-0479">Metal-binding</keyword>
<dbReference type="SMART" id="SM00906">
    <property type="entry name" value="Fungal_trans"/>
    <property type="match status" value="1"/>
</dbReference>
<proteinExistence type="predicted"/>
<dbReference type="SUPFAM" id="SSF57701">
    <property type="entry name" value="Zn2/Cys6 DNA-binding domain"/>
    <property type="match status" value="1"/>
</dbReference>
<dbReference type="PANTHER" id="PTHR31001:SF87">
    <property type="entry name" value="COL-21"/>
    <property type="match status" value="1"/>
</dbReference>
<dbReference type="PANTHER" id="PTHR31001">
    <property type="entry name" value="UNCHARACTERIZED TRANSCRIPTIONAL REGULATORY PROTEIN"/>
    <property type="match status" value="1"/>
</dbReference>
<dbReference type="InterPro" id="IPR036864">
    <property type="entry name" value="Zn2-C6_fun-type_DNA-bd_sf"/>
</dbReference>
<name>A0AAV9QFI2_9PEZI</name>
<dbReference type="GO" id="GO:0006351">
    <property type="term" value="P:DNA-templated transcription"/>
    <property type="evidence" value="ECO:0007669"/>
    <property type="project" value="InterPro"/>
</dbReference>
<keyword evidence="7" id="KW-1185">Reference proteome</keyword>
<dbReference type="InterPro" id="IPR001138">
    <property type="entry name" value="Zn2Cys6_DnaBD"/>
</dbReference>
<keyword evidence="3" id="KW-0539">Nucleus</keyword>
<sequence length="658" mass="74218">MVDITNRRRPITSCLECYRRKLKCNRIRPCNQCCARRAPEKCYFSGDRAFSDTPSTTPRPQIKLPDIDSNEDKPIPSSLVDRAGYAATPGSSTFLRLKQEDVYQYCPAPSIVPSIPQQGVQHEYLRLVARLPPPDVVGTLLEFFVRDLYWVFIAIDEDHLRTVYRDWLNVPPEGHLRGSPDTSQRELLYFPGLLFQVLAQIVQHLSPQHPSAKALGLKDYSDCRRLSQTFSLVGSKLISILGRQYPTLCSVEHDLVSCSWLKDSGRGTEAWHRLGDAIRQAQELGLHRLPKNIEQTGTWEEQDLVRFLDLEHRKRVWARLFTLDSIGALLLGRPRLLHREDISTPAPLDWDYSGDTGRVLPLSGDNSAEAGGMLFLTLAHRIHNMLAFSANGIFAQDYSKVLELHEGISSLREKASLLLHGDQSTATTPSIKTLRVRILRLTLINTVNAVLMALHRPFIASHPPSRTAAINAALDGMDLQHSIFDLVPHPLNRLYATTLSTIEASVFLCGIMMDLPPRDPVEDRRIRQAILLAIGRLAATKDWSPLAEAGEHVLRQFYHKVQAARRLPFEQTGWVQPDTLHGAMIQGSSDQLRDIAIPSPQRPPQEMYQSLFGNGQDSLEPSGLFDRSDSTPEGFNPDDLGRFPNQDEYLWPDFYEIP</sequence>
<dbReference type="CDD" id="cd00067">
    <property type="entry name" value="GAL4"/>
    <property type="match status" value="1"/>
</dbReference>
<dbReference type="Proteomes" id="UP001345827">
    <property type="component" value="Unassembled WGS sequence"/>
</dbReference>
<organism evidence="6 7">
    <name type="scientific">Vermiconidia calcicola</name>
    <dbReference type="NCBI Taxonomy" id="1690605"/>
    <lineage>
        <taxon>Eukaryota</taxon>
        <taxon>Fungi</taxon>
        <taxon>Dikarya</taxon>
        <taxon>Ascomycota</taxon>
        <taxon>Pezizomycotina</taxon>
        <taxon>Dothideomycetes</taxon>
        <taxon>Dothideomycetidae</taxon>
        <taxon>Mycosphaerellales</taxon>
        <taxon>Extremaceae</taxon>
        <taxon>Vermiconidia</taxon>
    </lineage>
</organism>
<feature type="region of interest" description="Disordered" evidence="4">
    <location>
        <begin position="50"/>
        <end position="73"/>
    </location>
</feature>
<evidence type="ECO:0000256" key="1">
    <source>
        <dbReference type="ARBA" id="ARBA00004123"/>
    </source>
</evidence>
<evidence type="ECO:0000259" key="5">
    <source>
        <dbReference type="PROSITE" id="PS50048"/>
    </source>
</evidence>
<dbReference type="Gene3D" id="4.10.240.10">
    <property type="entry name" value="Zn(2)-C6 fungal-type DNA-binding domain"/>
    <property type="match status" value="1"/>
</dbReference>
<dbReference type="AlphaFoldDB" id="A0AAV9QFI2"/>
<evidence type="ECO:0000313" key="7">
    <source>
        <dbReference type="Proteomes" id="UP001345827"/>
    </source>
</evidence>
<feature type="domain" description="Zn(2)-C6 fungal-type" evidence="5">
    <location>
        <begin position="13"/>
        <end position="44"/>
    </location>
</feature>
<dbReference type="InterPro" id="IPR050613">
    <property type="entry name" value="Sec_Metabolite_Reg"/>
</dbReference>
<dbReference type="GO" id="GO:0003677">
    <property type="term" value="F:DNA binding"/>
    <property type="evidence" value="ECO:0007669"/>
    <property type="project" value="InterPro"/>
</dbReference>
<accession>A0AAV9QFI2</accession>
<dbReference type="EMBL" id="JAXLQG010000005">
    <property type="protein sequence ID" value="KAK5540190.1"/>
    <property type="molecule type" value="Genomic_DNA"/>
</dbReference>